<dbReference type="CDD" id="cd00351">
    <property type="entry name" value="TS_Pyrimidine_HMase"/>
    <property type="match status" value="1"/>
</dbReference>
<dbReference type="GO" id="GO:0004799">
    <property type="term" value="F:thymidylate synthase activity"/>
    <property type="evidence" value="ECO:0007669"/>
    <property type="project" value="UniProtKB-UniRule"/>
</dbReference>
<dbReference type="InterPro" id="IPR045097">
    <property type="entry name" value="Thymidate_synth/dCMP_Mease"/>
</dbReference>
<dbReference type="Proteomes" id="UP000177579">
    <property type="component" value="Unassembled WGS sequence"/>
</dbReference>
<feature type="binding site" evidence="5">
    <location>
        <position position="175"/>
    </location>
    <ligand>
        <name>(6R)-5,10-methylene-5,6,7,8-tetrahydrofolate</name>
        <dbReference type="ChEBI" id="CHEBI:15636"/>
    </ligand>
</feature>
<dbReference type="PRINTS" id="PR00108">
    <property type="entry name" value="THYMDSNTHASE"/>
</dbReference>
<dbReference type="NCBIfam" id="NF002497">
    <property type="entry name" value="PRK01827.1-3"/>
    <property type="match status" value="1"/>
</dbReference>
<dbReference type="Pfam" id="PF00303">
    <property type="entry name" value="Thymidylat_synt"/>
    <property type="match status" value="1"/>
</dbReference>
<proteinExistence type="inferred from homology"/>
<dbReference type="InterPro" id="IPR000398">
    <property type="entry name" value="Thymidylate_synthase"/>
</dbReference>
<keyword evidence="2 5" id="KW-0489">Methyltransferase</keyword>
<feature type="binding site" description="in other chain" evidence="5">
    <location>
        <begin position="172"/>
        <end position="175"/>
    </location>
    <ligand>
        <name>dUMP</name>
        <dbReference type="ChEBI" id="CHEBI:246422"/>
        <note>ligand shared between dimeric partners</note>
    </ligand>
</feature>
<dbReference type="InterPro" id="IPR036926">
    <property type="entry name" value="Thymidate_synth/dCMP_Mease_sf"/>
</dbReference>
<dbReference type="UniPathway" id="UPA00575"/>
<dbReference type="GO" id="GO:0032259">
    <property type="term" value="P:methylation"/>
    <property type="evidence" value="ECO:0007669"/>
    <property type="project" value="UniProtKB-KW"/>
</dbReference>
<evidence type="ECO:0000313" key="8">
    <source>
        <dbReference type="Proteomes" id="UP000177579"/>
    </source>
</evidence>
<evidence type="ECO:0000256" key="3">
    <source>
        <dbReference type="ARBA" id="ARBA00022679"/>
    </source>
</evidence>
<feature type="binding site" description="in other chain" evidence="5">
    <location>
        <begin position="213"/>
        <end position="215"/>
    </location>
    <ligand>
        <name>dUMP</name>
        <dbReference type="ChEBI" id="CHEBI:246422"/>
        <note>ligand shared between dimeric partners</note>
    </ligand>
</feature>
<feature type="binding site" description="in other chain" evidence="5">
    <location>
        <position position="21"/>
    </location>
    <ligand>
        <name>dUMP</name>
        <dbReference type="ChEBI" id="CHEBI:246422"/>
        <note>ligand shared between dimeric partners</note>
    </ligand>
</feature>
<protein>
    <recommendedName>
        <fullName evidence="1 5">Thymidylate synthase</fullName>
        <shortName evidence="5">TS</shortName>
        <shortName evidence="5">TSase</shortName>
        <ecNumber evidence="1 5">2.1.1.45</ecNumber>
    </recommendedName>
</protein>
<dbReference type="NCBIfam" id="NF002499">
    <property type="entry name" value="PRK01827.1-5"/>
    <property type="match status" value="1"/>
</dbReference>
<evidence type="ECO:0000256" key="2">
    <source>
        <dbReference type="ARBA" id="ARBA00022603"/>
    </source>
</evidence>
<feature type="binding site" description="in other chain" evidence="5">
    <location>
        <position position="183"/>
    </location>
    <ligand>
        <name>dUMP</name>
        <dbReference type="ChEBI" id="CHEBI:246422"/>
        <note>ligand shared between dimeric partners</note>
    </ligand>
</feature>
<dbReference type="Gene3D" id="3.30.572.10">
    <property type="entry name" value="Thymidylate synthase/dCMP hydroxymethylase domain"/>
    <property type="match status" value="1"/>
</dbReference>
<feature type="binding site" evidence="5">
    <location>
        <begin position="126"/>
        <end position="127"/>
    </location>
    <ligand>
        <name>dUMP</name>
        <dbReference type="ChEBI" id="CHEBI:246422"/>
        <note>ligand shared between dimeric partners</note>
    </ligand>
</feature>
<feature type="domain" description="Thymidylate synthase/dCMP hydroxymethylase" evidence="6">
    <location>
        <begin position="2"/>
        <end position="270"/>
    </location>
</feature>
<dbReference type="InterPro" id="IPR023451">
    <property type="entry name" value="Thymidate_synth/dCMP_Mease_dom"/>
</dbReference>
<dbReference type="EMBL" id="MFGO01000006">
    <property type="protein sequence ID" value="OGF41715.1"/>
    <property type="molecule type" value="Genomic_DNA"/>
</dbReference>
<dbReference type="HAMAP" id="MF_00008">
    <property type="entry name" value="Thymidy_synth_bact"/>
    <property type="match status" value="1"/>
</dbReference>
<comment type="subcellular location">
    <subcellularLocation>
        <location evidence="5">Cytoplasm</location>
    </subcellularLocation>
</comment>
<gene>
    <name evidence="5" type="primary">thyA</name>
    <name evidence="7" type="ORF">A2531_06140</name>
</gene>
<dbReference type="GO" id="GO:0005829">
    <property type="term" value="C:cytosol"/>
    <property type="evidence" value="ECO:0007669"/>
    <property type="project" value="TreeGrafter"/>
</dbReference>
<dbReference type="FunFam" id="3.30.572.10:FF:000013">
    <property type="entry name" value="Thymidylate synthase"/>
    <property type="match status" value="1"/>
</dbReference>
<evidence type="ECO:0000256" key="1">
    <source>
        <dbReference type="ARBA" id="ARBA00011947"/>
    </source>
</evidence>
<comment type="similarity">
    <text evidence="5">Belongs to the thymidylate synthase family. Bacterial-type ThyA subfamily.</text>
</comment>
<evidence type="ECO:0000259" key="6">
    <source>
        <dbReference type="Pfam" id="PF00303"/>
    </source>
</evidence>
<keyword evidence="3 5" id="KW-0808">Transferase</keyword>
<comment type="caution">
    <text evidence="7">The sequence shown here is derived from an EMBL/GenBank/DDBJ whole genome shotgun (WGS) entry which is preliminary data.</text>
</comment>
<sequence length="270" mass="30542">MQEYLTLLKTIKEKGTDKGDRTGTGTRSLFGYQMRFDLSRGFPLLTTKKVHLKSIIHELLWFLSGDTNIKYLNDNGVTIWDEWADENGDLGPIYGKQWTAWEANNGTKINQIEDVVNRIKNNPNDRRIIVSGWNVGDLQSLISGKKTAPPPCHTLFQFYVADGKLSCQLYQRSADVFLGVPFNIASYALLTMMVAQVTGLEPGDFVHTFGDVHIYNNHVDQVETQLARAPRQLPTIKINPNIKNINDFKYEDFELIGYDPHPGIKAPIAI</sequence>
<dbReference type="PANTHER" id="PTHR11548">
    <property type="entry name" value="THYMIDYLATE SYNTHASE 1"/>
    <property type="match status" value="1"/>
</dbReference>
<organism evidence="7 8">
    <name type="scientific">Candidatus Falkowbacteria bacterium RIFOXYD2_FULL_34_120</name>
    <dbReference type="NCBI Taxonomy" id="1798007"/>
    <lineage>
        <taxon>Bacteria</taxon>
        <taxon>Candidatus Falkowiibacteriota</taxon>
    </lineage>
</organism>
<dbReference type="GO" id="GO:0006235">
    <property type="term" value="P:dTTP biosynthetic process"/>
    <property type="evidence" value="ECO:0007669"/>
    <property type="project" value="UniProtKB-UniRule"/>
</dbReference>
<comment type="subunit">
    <text evidence="5">Homodimer.</text>
</comment>
<accession>A0A1F5TS03</accession>
<feature type="binding site" evidence="5">
    <location>
        <position position="269"/>
    </location>
    <ligand>
        <name>(6R)-5,10-methylene-5,6,7,8-tetrahydrofolate</name>
        <dbReference type="ChEBI" id="CHEBI:15636"/>
    </ligand>
</feature>
<feature type="active site" description="Nucleophile" evidence="5">
    <location>
        <position position="152"/>
    </location>
</feature>
<comment type="pathway">
    <text evidence="5">Pyrimidine metabolism; dTTP biosynthesis.</text>
</comment>
<keyword evidence="5" id="KW-0963">Cytoplasm</keyword>
<feature type="binding site" evidence="5">
    <location>
        <position position="51"/>
    </location>
    <ligand>
        <name>(6R)-5,10-methylene-5,6,7,8-tetrahydrofolate</name>
        <dbReference type="ChEBI" id="CHEBI:15636"/>
    </ligand>
</feature>
<evidence type="ECO:0000313" key="7">
    <source>
        <dbReference type="EMBL" id="OGF41715.1"/>
    </source>
</evidence>
<dbReference type="AlphaFoldDB" id="A0A1F5TS03"/>
<evidence type="ECO:0000256" key="5">
    <source>
        <dbReference type="HAMAP-Rule" id="MF_00008"/>
    </source>
</evidence>
<dbReference type="PANTHER" id="PTHR11548:SF9">
    <property type="entry name" value="THYMIDYLATE SYNTHASE"/>
    <property type="match status" value="1"/>
</dbReference>
<keyword evidence="4 5" id="KW-0545">Nucleotide biosynthesis</keyword>
<dbReference type="SUPFAM" id="SSF55831">
    <property type="entry name" value="Thymidylate synthase/dCMP hydroxymethylase"/>
    <property type="match status" value="1"/>
</dbReference>
<dbReference type="GO" id="GO:0006231">
    <property type="term" value="P:dTMP biosynthetic process"/>
    <property type="evidence" value="ECO:0007669"/>
    <property type="project" value="UniProtKB-UniRule"/>
</dbReference>
<comment type="catalytic activity">
    <reaction evidence="5">
        <text>dUMP + (6R)-5,10-methylene-5,6,7,8-tetrahydrofolate = 7,8-dihydrofolate + dTMP</text>
        <dbReference type="Rhea" id="RHEA:12104"/>
        <dbReference type="ChEBI" id="CHEBI:15636"/>
        <dbReference type="ChEBI" id="CHEBI:57451"/>
        <dbReference type="ChEBI" id="CHEBI:63528"/>
        <dbReference type="ChEBI" id="CHEBI:246422"/>
        <dbReference type="EC" id="2.1.1.45"/>
    </reaction>
</comment>
<dbReference type="NCBIfam" id="TIGR03284">
    <property type="entry name" value="thym_sym"/>
    <property type="match status" value="2"/>
</dbReference>
<comment type="function">
    <text evidence="5">Catalyzes the reductive methylation of 2'-deoxyuridine-5'-monophosphate (dUMP) to 2'-deoxythymidine-5'-monophosphate (dTMP) while utilizing 5,10-methylenetetrahydrofolate (mTHF) as the methyl donor and reductant in the reaction, yielding dihydrofolate (DHF) as a by-product. This enzymatic reaction provides an intracellular de novo source of dTMP, an essential precursor for DNA biosynthesis.</text>
</comment>
<dbReference type="EC" id="2.1.1.45" evidence="1 5"/>
<name>A0A1F5TS03_9BACT</name>
<evidence type="ECO:0000256" key="4">
    <source>
        <dbReference type="ARBA" id="ARBA00022727"/>
    </source>
</evidence>
<reference evidence="7 8" key="1">
    <citation type="journal article" date="2016" name="Nat. Commun.">
        <title>Thousands of microbial genomes shed light on interconnected biogeochemical processes in an aquifer system.</title>
        <authorList>
            <person name="Anantharaman K."/>
            <person name="Brown C.T."/>
            <person name="Hug L.A."/>
            <person name="Sharon I."/>
            <person name="Castelle C.J."/>
            <person name="Probst A.J."/>
            <person name="Thomas B.C."/>
            <person name="Singh A."/>
            <person name="Wilkins M.J."/>
            <person name="Karaoz U."/>
            <person name="Brodie E.L."/>
            <person name="Williams K.H."/>
            <person name="Hubbard S.S."/>
            <person name="Banfield J.F."/>
        </authorList>
    </citation>
    <scope>NUCLEOTIDE SEQUENCE [LARGE SCALE GENOMIC DNA]</scope>
</reference>